<keyword evidence="11" id="KW-1185">Reference proteome</keyword>
<dbReference type="GO" id="GO:0005829">
    <property type="term" value="C:cytosol"/>
    <property type="evidence" value="ECO:0007669"/>
    <property type="project" value="TreeGrafter"/>
</dbReference>
<dbReference type="GO" id="GO:0003825">
    <property type="term" value="F:alpha,alpha-trehalose-phosphate synthase (UDP-forming) activity"/>
    <property type="evidence" value="ECO:0007669"/>
    <property type="project" value="UniProtKB-EC"/>
</dbReference>
<comment type="catalytic activity">
    <reaction evidence="8">
        <text>D-glucose 6-phosphate + UDP-alpha-D-glucose = alpha,alpha-trehalose 6-phosphate + UDP + H(+)</text>
        <dbReference type="Rhea" id="RHEA:18889"/>
        <dbReference type="ChEBI" id="CHEBI:15378"/>
        <dbReference type="ChEBI" id="CHEBI:58223"/>
        <dbReference type="ChEBI" id="CHEBI:58429"/>
        <dbReference type="ChEBI" id="CHEBI:58885"/>
        <dbReference type="ChEBI" id="CHEBI:61548"/>
        <dbReference type="EC" id="2.4.1.15"/>
    </reaction>
</comment>
<evidence type="ECO:0000256" key="2">
    <source>
        <dbReference type="ARBA" id="ARBA00008799"/>
    </source>
</evidence>
<accession>A0A139AWG4</accession>
<dbReference type="CDD" id="cd03788">
    <property type="entry name" value="GT20_TPS"/>
    <property type="match status" value="1"/>
</dbReference>
<evidence type="ECO:0000256" key="7">
    <source>
        <dbReference type="ARBA" id="ARBA00029654"/>
    </source>
</evidence>
<dbReference type="STRING" id="1344416.A0A139AWG4"/>
<dbReference type="EMBL" id="KQ965733">
    <property type="protein sequence ID" value="KXS21082.1"/>
    <property type="molecule type" value="Genomic_DNA"/>
</dbReference>
<proteinExistence type="inferred from homology"/>
<sequence length="908" mass="102228">MSAEPDAGVSASLQDDTTAHNPDVISSNGAQRLLVVSNRLPVTISSTPENTWKYKMSSGGLVSALEGVRSKSPQLRDHMVWIGWPGADFAPEDQVVVQKELMESYNCLPVFIPDHVADLHYNGFSNSILWPLFHYYPGEINFNSEYWDAYTEANKAFADALVEIVQEGDLVWIHDYHLMLLPTMLRERLNAKASKTGAKLDTVKIGFFLHIPFPSSEVYRILPVRDKVLEGVLSADLVGFHTYDYARHFLSSCTRILSVPVMANGVEIGDRFVEASAVPIGIDTHKFIEALEDMKIQERVANLEQKFKGMKVLVGVDRLDYIKGVPQKLHAVEAFLEKYPEYIGKLVLVQVAVPSRQDVQEYQNLRHIVNELVGRINGRFGSFDYVPIHFMHKSVTFDELVALYRIADVCVVTSTRDGMNLVSYEYIASQKDKHGVLILSEFAGAAQSLDGAELINPWDTDDITRAMHKALEMSDAQRKIQHEKLFKYVSTYTASFWGEEFVKELQRVSAKQTNRKELPLLNQDEVITKFISSPGKKFVFLDYDGTLMETTSSPDDAKPDDKVHVILKELNAMRDVYVYVFSGRGRKNLDDWLGDTGVGLVAEHGCFVRHPRKDEDEILRQEDISTVERSYDDDDMTFEDDESEDNDLETSHAEHPDAQSDTTVTLSVDSSRKSLCSASTLNVGKGPVKSPSDTFQIGSPTGTVCSASTDKKGQFIRVDSDGWLVLTDKIDIQWKEVAKPVLQHYEARTQNSKIEEKEVNMTWHYRNVEPEFGKWQASELRLNLEKILSRMPVSVFVGDKTLELRPSVVDKAAAAKAILKDGGISERDFILYVGDGSADESLFTYLAEIQSAFIATVGKKRTEARAYLETPRDLEDLLSELLRARKDLDGPDLLPLMVRVTSEEDFQN</sequence>
<dbReference type="SUPFAM" id="SSF53756">
    <property type="entry name" value="UDP-Glycosyltransferase/glycogen phosphorylase"/>
    <property type="match status" value="1"/>
</dbReference>
<comment type="similarity">
    <text evidence="2">Belongs to the glycosyltransferase 20 family.</text>
</comment>
<feature type="region of interest" description="Disordered" evidence="9">
    <location>
        <begin position="621"/>
        <end position="664"/>
    </location>
</feature>
<evidence type="ECO:0000256" key="4">
    <source>
        <dbReference type="ARBA" id="ARBA00022676"/>
    </source>
</evidence>
<dbReference type="OrthoDB" id="755951at2759"/>
<evidence type="ECO:0000256" key="6">
    <source>
        <dbReference type="ARBA" id="ARBA00024331"/>
    </source>
</evidence>
<dbReference type="InterPro" id="IPR036412">
    <property type="entry name" value="HAD-like_sf"/>
</dbReference>
<evidence type="ECO:0000313" key="10">
    <source>
        <dbReference type="EMBL" id="KXS21082.1"/>
    </source>
</evidence>
<dbReference type="InterPro" id="IPR012766">
    <property type="entry name" value="Trehalose_OtsA"/>
</dbReference>
<gene>
    <name evidence="10" type="ORF">M427DRAFT_27538</name>
</gene>
<dbReference type="Proteomes" id="UP000070544">
    <property type="component" value="Unassembled WGS sequence"/>
</dbReference>
<feature type="compositionally biased region" description="Basic and acidic residues" evidence="9">
    <location>
        <begin position="649"/>
        <end position="658"/>
    </location>
</feature>
<name>A0A139AWG4_GONPJ</name>
<keyword evidence="4" id="KW-0328">Glycosyltransferase</keyword>
<dbReference type="NCBIfam" id="TIGR00685">
    <property type="entry name" value="T6PP"/>
    <property type="match status" value="1"/>
</dbReference>
<dbReference type="InterPro" id="IPR003337">
    <property type="entry name" value="Trehalose_PPase"/>
</dbReference>
<dbReference type="InterPro" id="IPR001830">
    <property type="entry name" value="Glyco_trans_20"/>
</dbReference>
<dbReference type="EC" id="2.4.1.15" evidence="3"/>
<keyword evidence="5 10" id="KW-0808">Transferase</keyword>
<dbReference type="Pfam" id="PF02358">
    <property type="entry name" value="Trehalose_PPase"/>
    <property type="match status" value="2"/>
</dbReference>
<dbReference type="FunFam" id="3.40.50.2000:FF:000035">
    <property type="entry name" value="Trehalose-6-phosphate synthase"/>
    <property type="match status" value="1"/>
</dbReference>
<dbReference type="Pfam" id="PF00982">
    <property type="entry name" value="Glyco_transf_20"/>
    <property type="match status" value="1"/>
</dbReference>
<evidence type="ECO:0000256" key="9">
    <source>
        <dbReference type="SAM" id="MobiDB-lite"/>
    </source>
</evidence>
<comment type="similarity">
    <text evidence="1">In the N-terminal section; belongs to the glycosyltransferase 20 family.</text>
</comment>
<dbReference type="FunFam" id="3.40.50.2000:FF:000007">
    <property type="entry name" value="Trehalose-6-phosphate synthase"/>
    <property type="match status" value="1"/>
</dbReference>
<dbReference type="PANTHER" id="PTHR10788:SF106">
    <property type="entry name" value="BCDNA.GH08860"/>
    <property type="match status" value="1"/>
</dbReference>
<reference evidence="10 11" key="1">
    <citation type="journal article" date="2015" name="Genome Biol. Evol.">
        <title>Phylogenomic analyses indicate that early fungi evolved digesting cell walls of algal ancestors of land plants.</title>
        <authorList>
            <person name="Chang Y."/>
            <person name="Wang S."/>
            <person name="Sekimoto S."/>
            <person name="Aerts A.L."/>
            <person name="Choi C."/>
            <person name="Clum A."/>
            <person name="LaButti K.M."/>
            <person name="Lindquist E.A."/>
            <person name="Yee Ngan C."/>
            <person name="Ohm R.A."/>
            <person name="Salamov A.A."/>
            <person name="Grigoriev I.V."/>
            <person name="Spatafora J.W."/>
            <person name="Berbee M.L."/>
        </authorList>
    </citation>
    <scope>NUCLEOTIDE SEQUENCE [LARGE SCALE GENOMIC DNA]</scope>
    <source>
        <strain evidence="10 11">JEL478</strain>
    </source>
</reference>
<dbReference type="SUPFAM" id="SSF56784">
    <property type="entry name" value="HAD-like"/>
    <property type="match status" value="2"/>
</dbReference>
<feature type="compositionally biased region" description="Polar residues" evidence="9">
    <location>
        <begin position="11"/>
        <end position="25"/>
    </location>
</feature>
<evidence type="ECO:0000256" key="1">
    <source>
        <dbReference type="ARBA" id="ARBA00005409"/>
    </source>
</evidence>
<dbReference type="PANTHER" id="PTHR10788">
    <property type="entry name" value="TREHALOSE-6-PHOSPHATE SYNTHASE"/>
    <property type="match status" value="1"/>
</dbReference>
<evidence type="ECO:0000313" key="11">
    <source>
        <dbReference type="Proteomes" id="UP000070544"/>
    </source>
</evidence>
<feature type="region of interest" description="Disordered" evidence="9">
    <location>
        <begin position="1"/>
        <end position="25"/>
    </location>
</feature>
<dbReference type="Gene3D" id="3.40.50.1000">
    <property type="entry name" value="HAD superfamily/HAD-like"/>
    <property type="match status" value="2"/>
</dbReference>
<dbReference type="GO" id="GO:0005992">
    <property type="term" value="P:trehalose biosynthetic process"/>
    <property type="evidence" value="ECO:0007669"/>
    <property type="project" value="InterPro"/>
</dbReference>
<dbReference type="AlphaFoldDB" id="A0A139AWG4"/>
<dbReference type="NCBIfam" id="NF011071">
    <property type="entry name" value="PRK14501.1"/>
    <property type="match status" value="1"/>
</dbReference>
<protein>
    <recommendedName>
        <fullName evidence="3">alpha,alpha-trehalose-phosphate synthase (UDP-forming)</fullName>
        <ecNumber evidence="3">2.4.1.15</ecNumber>
    </recommendedName>
    <alternativeName>
        <fullName evidence="7">UDP-glucose-glucosephosphate glucosyltransferase</fullName>
    </alternativeName>
</protein>
<comment type="pathway">
    <text evidence="6">Carbohydrate biosynthesis.</text>
</comment>
<dbReference type="InterPro" id="IPR023214">
    <property type="entry name" value="HAD_sf"/>
</dbReference>
<dbReference type="Gene3D" id="3.40.50.2000">
    <property type="entry name" value="Glycogen Phosphorylase B"/>
    <property type="match status" value="2"/>
</dbReference>
<feature type="compositionally biased region" description="Acidic residues" evidence="9">
    <location>
        <begin position="631"/>
        <end position="648"/>
    </location>
</feature>
<dbReference type="NCBIfam" id="TIGR02400">
    <property type="entry name" value="trehalose_OtsA"/>
    <property type="match status" value="1"/>
</dbReference>
<organism evidence="10 11">
    <name type="scientific">Gonapodya prolifera (strain JEL478)</name>
    <name type="common">Monoblepharis prolifera</name>
    <dbReference type="NCBI Taxonomy" id="1344416"/>
    <lineage>
        <taxon>Eukaryota</taxon>
        <taxon>Fungi</taxon>
        <taxon>Fungi incertae sedis</taxon>
        <taxon>Chytridiomycota</taxon>
        <taxon>Chytridiomycota incertae sedis</taxon>
        <taxon>Monoblepharidomycetes</taxon>
        <taxon>Monoblepharidales</taxon>
        <taxon>Gonapodyaceae</taxon>
        <taxon>Gonapodya</taxon>
    </lineage>
</organism>
<dbReference type="GO" id="GO:0004805">
    <property type="term" value="F:trehalose-phosphatase activity"/>
    <property type="evidence" value="ECO:0007669"/>
    <property type="project" value="TreeGrafter"/>
</dbReference>
<evidence type="ECO:0000256" key="8">
    <source>
        <dbReference type="ARBA" id="ARBA00048039"/>
    </source>
</evidence>
<evidence type="ECO:0000256" key="5">
    <source>
        <dbReference type="ARBA" id="ARBA00022679"/>
    </source>
</evidence>
<dbReference type="OMA" id="WINGMNT"/>
<evidence type="ECO:0000256" key="3">
    <source>
        <dbReference type="ARBA" id="ARBA00012538"/>
    </source>
</evidence>
<dbReference type="GO" id="GO:0005946">
    <property type="term" value="C:alpha,alpha-trehalose-phosphate synthase complex (UDP-forming)"/>
    <property type="evidence" value="ECO:0007669"/>
    <property type="project" value="TreeGrafter"/>
</dbReference>